<sequence>MYSSPAVPVSPRDFHDRIYQGKVARFADLAPMRDLVAFTRGMLEEVFAPHAPVEIHRHLPHDRQVEVFAEIEKNFARSDTVKRLWAGVFEAAGLDPTLLVRDRLHLRFQPHQDPAAGLPRSRNTSTVAFHRDTWGSNLYAQTNWWTPVYPITEGRTFALYPDLWTQAVPNTSASFDLEALLARARTEGRHSLGADDAIPHLAEAVDVGRVEPVVIEPGEVIAFSSAHAHAGVGNTTGLTRISLETRTLWIEDVRAGRGAPNVDGHAPWMAPGLFRRASDGEKLTALLGWRELEPYRRG</sequence>
<proteinExistence type="predicted"/>
<evidence type="ECO:0000313" key="2">
    <source>
        <dbReference type="Proteomes" id="UP001156882"/>
    </source>
</evidence>
<evidence type="ECO:0000313" key="1">
    <source>
        <dbReference type="EMBL" id="GLS20653.1"/>
    </source>
</evidence>
<protein>
    <recommendedName>
        <fullName evidence="3">Phytanoyl-CoA dioxygenase</fullName>
    </recommendedName>
</protein>
<organism evidence="1 2">
    <name type="scientific">Labrys miyagiensis</name>
    <dbReference type="NCBI Taxonomy" id="346912"/>
    <lineage>
        <taxon>Bacteria</taxon>
        <taxon>Pseudomonadati</taxon>
        <taxon>Pseudomonadota</taxon>
        <taxon>Alphaproteobacteria</taxon>
        <taxon>Hyphomicrobiales</taxon>
        <taxon>Xanthobacteraceae</taxon>
        <taxon>Labrys</taxon>
    </lineage>
</organism>
<reference evidence="2" key="1">
    <citation type="journal article" date="2019" name="Int. J. Syst. Evol. Microbiol.">
        <title>The Global Catalogue of Microorganisms (GCM) 10K type strain sequencing project: providing services to taxonomists for standard genome sequencing and annotation.</title>
        <authorList>
            <consortium name="The Broad Institute Genomics Platform"/>
            <consortium name="The Broad Institute Genome Sequencing Center for Infectious Disease"/>
            <person name="Wu L."/>
            <person name="Ma J."/>
        </authorList>
    </citation>
    <scope>NUCLEOTIDE SEQUENCE [LARGE SCALE GENOMIC DNA]</scope>
    <source>
        <strain evidence="2">NBRC 101365</strain>
    </source>
</reference>
<dbReference type="Proteomes" id="UP001156882">
    <property type="component" value="Unassembled WGS sequence"/>
</dbReference>
<name>A0ABQ6CK32_9HYPH</name>
<dbReference type="SUPFAM" id="SSF51197">
    <property type="entry name" value="Clavaminate synthase-like"/>
    <property type="match status" value="1"/>
</dbReference>
<evidence type="ECO:0008006" key="3">
    <source>
        <dbReference type="Google" id="ProtNLM"/>
    </source>
</evidence>
<dbReference type="RefSeq" id="WP_284313735.1">
    <property type="nucleotide sequence ID" value="NZ_BSPC01000032.1"/>
</dbReference>
<keyword evidence="2" id="KW-1185">Reference proteome</keyword>
<accession>A0ABQ6CK32</accession>
<comment type="caution">
    <text evidence="1">The sequence shown here is derived from an EMBL/GenBank/DDBJ whole genome shotgun (WGS) entry which is preliminary data.</text>
</comment>
<dbReference type="EMBL" id="BSPC01000032">
    <property type="protein sequence ID" value="GLS20653.1"/>
    <property type="molecule type" value="Genomic_DNA"/>
</dbReference>
<gene>
    <name evidence="1" type="ORF">GCM10007874_36700</name>
</gene>